<gene>
    <name evidence="2" type="ORF">N5D41_00280</name>
</gene>
<organism evidence="2 3">
    <name type="scientific">Ectopseudomonas toyotomiensis</name>
    <dbReference type="NCBI Taxonomy" id="554344"/>
    <lineage>
        <taxon>Bacteria</taxon>
        <taxon>Pseudomonadati</taxon>
        <taxon>Pseudomonadota</taxon>
        <taxon>Gammaproteobacteria</taxon>
        <taxon>Pseudomonadales</taxon>
        <taxon>Pseudomonadaceae</taxon>
        <taxon>Ectopseudomonas</taxon>
    </lineage>
</organism>
<evidence type="ECO:0000256" key="1">
    <source>
        <dbReference type="SAM" id="MobiDB-lite"/>
    </source>
</evidence>
<protein>
    <recommendedName>
        <fullName evidence="4">DnaT DNA-binding domain-containing protein</fullName>
    </recommendedName>
</protein>
<evidence type="ECO:0000313" key="3">
    <source>
        <dbReference type="Proteomes" id="UP001161137"/>
    </source>
</evidence>
<dbReference type="RefSeq" id="WP_196456267.1">
    <property type="nucleotide sequence ID" value="NZ_JACFYY010000001.1"/>
</dbReference>
<dbReference type="AlphaFoldDB" id="A0AA42IHG0"/>
<dbReference type="Proteomes" id="UP001161137">
    <property type="component" value="Unassembled WGS sequence"/>
</dbReference>
<evidence type="ECO:0008006" key="4">
    <source>
        <dbReference type="Google" id="ProtNLM"/>
    </source>
</evidence>
<feature type="region of interest" description="Disordered" evidence="1">
    <location>
        <begin position="32"/>
        <end position="102"/>
    </location>
</feature>
<dbReference type="EMBL" id="JAOCDH010000001">
    <property type="protein sequence ID" value="MDH0699923.1"/>
    <property type="molecule type" value="Genomic_DNA"/>
</dbReference>
<feature type="region of interest" description="Disordered" evidence="1">
    <location>
        <begin position="160"/>
        <end position="185"/>
    </location>
</feature>
<evidence type="ECO:0000313" key="2">
    <source>
        <dbReference type="EMBL" id="MDH0699923.1"/>
    </source>
</evidence>
<reference evidence="2" key="1">
    <citation type="submission" date="2022-09" db="EMBL/GenBank/DDBJ databases">
        <title>Intensive care unit water sources are persistently colonized with multi-drug resistant bacteria and are the site of extensive horizontal gene transfer of antibiotic resistance genes.</title>
        <authorList>
            <person name="Diorio-Toth L."/>
        </authorList>
    </citation>
    <scope>NUCLEOTIDE SEQUENCE</scope>
    <source>
        <strain evidence="2">GD03863</strain>
    </source>
</reference>
<feature type="compositionally biased region" description="Basic and acidic residues" evidence="1">
    <location>
        <begin position="160"/>
        <end position="174"/>
    </location>
</feature>
<accession>A0AA42IHG0</accession>
<sequence>MFAALREAGQVLPYNAPTSTLRAAFAELEKASDGGVTSHGPVTVTGHEPDTAKRGTGNGEGEGQGIEPPIAPLGDQSQGQPAKKPAKAKPEGARAKPKRPLPLPFLITDDMLAWAKEKTPAVNVDRETEGFIDYWKGTGESKADWPATWRNRMRRMQDDLERRGLAKPVKKDSNDTSWIEEDDGV</sequence>
<name>A0AA42IHG0_9GAMM</name>
<comment type="caution">
    <text evidence="2">The sequence shown here is derived from an EMBL/GenBank/DDBJ whole genome shotgun (WGS) entry which is preliminary data.</text>
</comment>
<proteinExistence type="predicted"/>